<evidence type="ECO:0000313" key="1">
    <source>
        <dbReference type="EMBL" id="KAK8514975.1"/>
    </source>
</evidence>
<dbReference type="Proteomes" id="UP001472677">
    <property type="component" value="Unassembled WGS sequence"/>
</dbReference>
<reference evidence="1 2" key="1">
    <citation type="journal article" date="2024" name="G3 (Bethesda)">
        <title>Genome assembly of Hibiscus sabdariffa L. provides insights into metabolisms of medicinal natural products.</title>
        <authorList>
            <person name="Kim T."/>
        </authorList>
    </citation>
    <scope>NUCLEOTIDE SEQUENCE [LARGE SCALE GENOMIC DNA]</scope>
    <source>
        <strain evidence="1">TK-2024</strain>
        <tissue evidence="1">Old leaves</tissue>
    </source>
</reference>
<organism evidence="1 2">
    <name type="scientific">Hibiscus sabdariffa</name>
    <name type="common">roselle</name>
    <dbReference type="NCBI Taxonomy" id="183260"/>
    <lineage>
        <taxon>Eukaryota</taxon>
        <taxon>Viridiplantae</taxon>
        <taxon>Streptophyta</taxon>
        <taxon>Embryophyta</taxon>
        <taxon>Tracheophyta</taxon>
        <taxon>Spermatophyta</taxon>
        <taxon>Magnoliopsida</taxon>
        <taxon>eudicotyledons</taxon>
        <taxon>Gunneridae</taxon>
        <taxon>Pentapetalae</taxon>
        <taxon>rosids</taxon>
        <taxon>malvids</taxon>
        <taxon>Malvales</taxon>
        <taxon>Malvaceae</taxon>
        <taxon>Malvoideae</taxon>
        <taxon>Hibiscus</taxon>
    </lineage>
</organism>
<gene>
    <name evidence="1" type="ORF">V6N12_001140</name>
</gene>
<name>A0ABR2C6D2_9ROSI</name>
<keyword evidence="2" id="KW-1185">Reference proteome</keyword>
<dbReference type="EMBL" id="JBBPBM010000065">
    <property type="protein sequence ID" value="KAK8514975.1"/>
    <property type="molecule type" value="Genomic_DNA"/>
</dbReference>
<evidence type="ECO:0000313" key="2">
    <source>
        <dbReference type="Proteomes" id="UP001472677"/>
    </source>
</evidence>
<sequence length="104" mass="12064">MATMLDSICDKFAVAIALTRDLADTKRVIERFDGFWLYGSRVRVQMALRDTRDSFWRKKRSDEKRIDIGLTQNHSDQMNAQKQYLKLPSKLVEGVVDGDKLDIL</sequence>
<accession>A0ABR2C6D2</accession>
<comment type="caution">
    <text evidence="1">The sequence shown here is derived from an EMBL/GenBank/DDBJ whole genome shotgun (WGS) entry which is preliminary data.</text>
</comment>
<protein>
    <submittedName>
        <fullName evidence="1">Uncharacterized protein</fullName>
    </submittedName>
</protein>
<proteinExistence type="predicted"/>